<accession>A0ABU3B5D3</accession>
<evidence type="ECO:0000313" key="4">
    <source>
        <dbReference type="Proteomes" id="UP001259982"/>
    </source>
</evidence>
<keyword evidence="4" id="KW-1185">Reference proteome</keyword>
<sequence length="100" mass="10777">MTAITRFLAWLPLAMLAFLPGQPVDSDTTEPAARRAFIGPAEPQVFAAQRASPPAAETPEVTVRDGMTIVTVPKLRHSRLQARRDADGEIHVGHGVGDDH</sequence>
<dbReference type="Proteomes" id="UP001259982">
    <property type="component" value="Unassembled WGS sequence"/>
</dbReference>
<comment type="caution">
    <text evidence="3">The sequence shown here is derived from an EMBL/GenBank/DDBJ whole genome shotgun (WGS) entry which is preliminary data.</text>
</comment>
<evidence type="ECO:0000256" key="2">
    <source>
        <dbReference type="SAM" id="SignalP"/>
    </source>
</evidence>
<keyword evidence="2" id="KW-0732">Signal</keyword>
<dbReference type="EMBL" id="JAVRHY010000003">
    <property type="protein sequence ID" value="MDT0617664.1"/>
    <property type="molecule type" value="Genomic_DNA"/>
</dbReference>
<feature type="chain" id="PRO_5046235953" evidence="2">
    <location>
        <begin position="18"/>
        <end position="100"/>
    </location>
</feature>
<name>A0ABU3B5D3_9GAMM</name>
<protein>
    <submittedName>
        <fullName evidence="3">Uncharacterized protein</fullName>
    </submittedName>
</protein>
<gene>
    <name evidence="3" type="ORF">RM531_04190</name>
</gene>
<organism evidence="3 4">
    <name type="scientific">Spectribacter acetivorans</name>
    <dbReference type="NCBI Taxonomy" id="3075603"/>
    <lineage>
        <taxon>Bacteria</taxon>
        <taxon>Pseudomonadati</taxon>
        <taxon>Pseudomonadota</taxon>
        <taxon>Gammaproteobacteria</taxon>
        <taxon>Salinisphaerales</taxon>
        <taxon>Salinisphaeraceae</taxon>
        <taxon>Spectribacter</taxon>
    </lineage>
</organism>
<feature type="signal peptide" evidence="2">
    <location>
        <begin position="1"/>
        <end position="17"/>
    </location>
</feature>
<evidence type="ECO:0000313" key="3">
    <source>
        <dbReference type="EMBL" id="MDT0617664.1"/>
    </source>
</evidence>
<evidence type="ECO:0000256" key="1">
    <source>
        <dbReference type="SAM" id="MobiDB-lite"/>
    </source>
</evidence>
<feature type="compositionally biased region" description="Basic and acidic residues" evidence="1">
    <location>
        <begin position="82"/>
        <end position="100"/>
    </location>
</feature>
<dbReference type="RefSeq" id="WP_311657534.1">
    <property type="nucleotide sequence ID" value="NZ_JAVRHY010000003.1"/>
</dbReference>
<feature type="region of interest" description="Disordered" evidence="1">
    <location>
        <begin position="80"/>
        <end position="100"/>
    </location>
</feature>
<proteinExistence type="predicted"/>
<reference evidence="3 4" key="1">
    <citation type="submission" date="2023-09" db="EMBL/GenBank/DDBJ databases">
        <authorList>
            <person name="Rey-Velasco X."/>
        </authorList>
    </citation>
    <scope>NUCLEOTIDE SEQUENCE [LARGE SCALE GENOMIC DNA]</scope>
    <source>
        <strain evidence="3 4">P385</strain>
    </source>
</reference>